<dbReference type="InterPro" id="IPR036291">
    <property type="entry name" value="NAD(P)-bd_dom_sf"/>
</dbReference>
<evidence type="ECO:0000259" key="2">
    <source>
        <dbReference type="Pfam" id="PF01370"/>
    </source>
</evidence>
<dbReference type="PANTHER" id="PTHR10366:SF483">
    <property type="entry name" value="CINNAMOYL COA REDUCTASE-LIKE PROTEIN"/>
    <property type="match status" value="1"/>
</dbReference>
<evidence type="ECO:0000313" key="4">
    <source>
        <dbReference type="Proteomes" id="UP000825935"/>
    </source>
</evidence>
<dbReference type="EMBL" id="CM035418">
    <property type="protein sequence ID" value="KAH7421972.1"/>
    <property type="molecule type" value="Genomic_DNA"/>
</dbReference>
<organism evidence="3 4">
    <name type="scientific">Ceratopteris richardii</name>
    <name type="common">Triangle waterfern</name>
    <dbReference type="NCBI Taxonomy" id="49495"/>
    <lineage>
        <taxon>Eukaryota</taxon>
        <taxon>Viridiplantae</taxon>
        <taxon>Streptophyta</taxon>
        <taxon>Embryophyta</taxon>
        <taxon>Tracheophyta</taxon>
        <taxon>Polypodiopsida</taxon>
        <taxon>Polypodiidae</taxon>
        <taxon>Polypodiales</taxon>
        <taxon>Pteridineae</taxon>
        <taxon>Pteridaceae</taxon>
        <taxon>Parkerioideae</taxon>
        <taxon>Ceratopteris</taxon>
    </lineage>
</organism>
<dbReference type="SUPFAM" id="SSF51735">
    <property type="entry name" value="NAD(P)-binding Rossmann-fold domains"/>
    <property type="match status" value="1"/>
</dbReference>
<dbReference type="PANTHER" id="PTHR10366">
    <property type="entry name" value="NAD DEPENDENT EPIMERASE/DEHYDRATASE"/>
    <property type="match status" value="1"/>
</dbReference>
<dbReference type="OMA" id="CWTNPEF"/>
<dbReference type="Pfam" id="PF01370">
    <property type="entry name" value="Epimerase"/>
    <property type="match status" value="1"/>
</dbReference>
<dbReference type="GO" id="GO:0016616">
    <property type="term" value="F:oxidoreductase activity, acting on the CH-OH group of donors, NAD or NADP as acceptor"/>
    <property type="evidence" value="ECO:0007669"/>
    <property type="project" value="TreeGrafter"/>
</dbReference>
<dbReference type="InterPro" id="IPR050425">
    <property type="entry name" value="NAD(P)_dehydrat-like"/>
</dbReference>
<evidence type="ECO:0000256" key="1">
    <source>
        <dbReference type="ARBA" id="ARBA00023002"/>
    </source>
</evidence>
<proteinExistence type="predicted"/>
<sequence length="314" mass="34966">MGLRKLNLGRPALPRRSKAQENDLICVTGNWSFLGTWIVKVLLQQGYHVKSTLPHGQEDLRLLKSLPEANGKLQFAEVDLLDYGSLSDLFVGCVGVFHVPAPNYDINGTRDYPVELINTEVSGVLNIVEACASIPTVRKLVLTSCLSSILWDRQYYLSGAILDERNWSDLEFCRKQKMWAALSKTQSERAAWALARDRGMDLIVMNPATVVGPRHLRGCTNSRMLDQSGIFAYVHVDDLAAAHVLAFEVDEAAGRYICFEKLLSKADILEAAREMYPNHPIDKRLESFNPCVLSNEKLKGLGMSFGQGILEAEA</sequence>
<accession>A0A8T2TH90</accession>
<protein>
    <recommendedName>
        <fullName evidence="2">NAD-dependent epimerase/dehydratase domain-containing protein</fullName>
    </recommendedName>
</protein>
<keyword evidence="1" id="KW-0560">Oxidoreductase</keyword>
<reference evidence="3" key="1">
    <citation type="submission" date="2021-08" db="EMBL/GenBank/DDBJ databases">
        <title>WGS assembly of Ceratopteris richardii.</title>
        <authorList>
            <person name="Marchant D.B."/>
            <person name="Chen G."/>
            <person name="Jenkins J."/>
            <person name="Shu S."/>
            <person name="Leebens-Mack J."/>
            <person name="Grimwood J."/>
            <person name="Schmutz J."/>
            <person name="Soltis P."/>
            <person name="Soltis D."/>
            <person name="Chen Z.-H."/>
        </authorList>
    </citation>
    <scope>NUCLEOTIDE SEQUENCE</scope>
    <source>
        <strain evidence="3">Whitten #5841</strain>
        <tissue evidence="3">Leaf</tissue>
    </source>
</reference>
<feature type="domain" description="NAD-dependent epimerase/dehydratase" evidence="2">
    <location>
        <begin position="25"/>
        <end position="249"/>
    </location>
</feature>
<dbReference type="Gene3D" id="3.40.50.720">
    <property type="entry name" value="NAD(P)-binding Rossmann-like Domain"/>
    <property type="match status" value="1"/>
</dbReference>
<dbReference type="Proteomes" id="UP000825935">
    <property type="component" value="Chromosome 13"/>
</dbReference>
<name>A0A8T2TH90_CERRI</name>
<dbReference type="FunFam" id="3.40.50.720:FF:000085">
    <property type="entry name" value="Dihydroflavonol reductase"/>
    <property type="match status" value="1"/>
</dbReference>
<evidence type="ECO:0000313" key="3">
    <source>
        <dbReference type="EMBL" id="KAH7421972.1"/>
    </source>
</evidence>
<keyword evidence="4" id="KW-1185">Reference proteome</keyword>
<gene>
    <name evidence="3" type="ORF">KP509_13G084000</name>
</gene>
<dbReference type="AlphaFoldDB" id="A0A8T2TH90"/>
<dbReference type="InterPro" id="IPR001509">
    <property type="entry name" value="Epimerase_deHydtase"/>
</dbReference>
<dbReference type="OrthoDB" id="2735536at2759"/>
<dbReference type="CDD" id="cd08958">
    <property type="entry name" value="FR_SDR_e"/>
    <property type="match status" value="1"/>
</dbReference>
<comment type="caution">
    <text evidence="3">The sequence shown here is derived from an EMBL/GenBank/DDBJ whole genome shotgun (WGS) entry which is preliminary data.</text>
</comment>